<feature type="domain" description="Tyr recombinase" evidence="7">
    <location>
        <begin position="216"/>
        <end position="401"/>
    </location>
</feature>
<dbReference type="GO" id="GO:0003677">
    <property type="term" value="F:DNA binding"/>
    <property type="evidence" value="ECO:0007669"/>
    <property type="project" value="UniProtKB-UniRule"/>
</dbReference>
<keyword evidence="2" id="KW-0229">DNA integration</keyword>
<reference evidence="9 10" key="1">
    <citation type="submission" date="2019-11" db="EMBL/GenBank/DDBJ databases">
        <title>Novel species isolated from a subtropical stream in China.</title>
        <authorList>
            <person name="Lu H."/>
        </authorList>
    </citation>
    <scope>NUCLEOTIDE SEQUENCE [LARGE SCALE GENOMIC DNA]</scope>
    <source>
        <strain evidence="9 10">FT26W</strain>
    </source>
</reference>
<name>A0A844D495_9BURK</name>
<accession>A0A844D495</accession>
<dbReference type="Gene3D" id="1.10.443.10">
    <property type="entry name" value="Intergrase catalytic core"/>
    <property type="match status" value="1"/>
</dbReference>
<dbReference type="InterPro" id="IPR022000">
    <property type="entry name" value="Min27-like_integrase_DNA_bind"/>
</dbReference>
<dbReference type="InterPro" id="IPR013762">
    <property type="entry name" value="Integrase-like_cat_sf"/>
</dbReference>
<protein>
    <submittedName>
        <fullName evidence="9">DUF3596 domain-containing protein</fullName>
    </submittedName>
</protein>
<evidence type="ECO:0000256" key="5">
    <source>
        <dbReference type="PROSITE-ProRule" id="PRU01248"/>
    </source>
</evidence>
<feature type="region of interest" description="Disordered" evidence="6">
    <location>
        <begin position="1"/>
        <end position="29"/>
    </location>
</feature>
<evidence type="ECO:0000259" key="8">
    <source>
        <dbReference type="PROSITE" id="PS51900"/>
    </source>
</evidence>
<dbReference type="PROSITE" id="PS51898">
    <property type="entry name" value="TYR_RECOMBINASE"/>
    <property type="match status" value="1"/>
</dbReference>
<dbReference type="InterPro" id="IPR010998">
    <property type="entry name" value="Integrase_recombinase_N"/>
</dbReference>
<evidence type="ECO:0000313" key="9">
    <source>
        <dbReference type="EMBL" id="MRW82956.1"/>
    </source>
</evidence>
<evidence type="ECO:0000256" key="6">
    <source>
        <dbReference type="SAM" id="MobiDB-lite"/>
    </source>
</evidence>
<evidence type="ECO:0000256" key="4">
    <source>
        <dbReference type="ARBA" id="ARBA00023172"/>
    </source>
</evidence>
<evidence type="ECO:0000256" key="1">
    <source>
        <dbReference type="ARBA" id="ARBA00008857"/>
    </source>
</evidence>
<feature type="domain" description="Core-binding (CB)" evidence="8">
    <location>
        <begin position="110"/>
        <end position="188"/>
    </location>
</feature>
<keyword evidence="4" id="KW-0233">DNA recombination</keyword>
<dbReference type="GO" id="GO:0015074">
    <property type="term" value="P:DNA integration"/>
    <property type="evidence" value="ECO:0007669"/>
    <property type="project" value="UniProtKB-KW"/>
</dbReference>
<comment type="caution">
    <text evidence="9">The sequence shown here is derived from an EMBL/GenBank/DDBJ whole genome shotgun (WGS) entry which is preliminary data.</text>
</comment>
<dbReference type="SUPFAM" id="SSF56349">
    <property type="entry name" value="DNA breaking-rejoining enzymes"/>
    <property type="match status" value="1"/>
</dbReference>
<evidence type="ECO:0000256" key="3">
    <source>
        <dbReference type="ARBA" id="ARBA00023125"/>
    </source>
</evidence>
<comment type="similarity">
    <text evidence="1">Belongs to the 'phage' integrase family.</text>
</comment>
<keyword evidence="3 5" id="KW-0238">DNA-binding</keyword>
<gene>
    <name evidence="9" type="ORF">GJ698_02485</name>
</gene>
<dbReference type="EMBL" id="WKJL01000001">
    <property type="protein sequence ID" value="MRW82956.1"/>
    <property type="molecule type" value="Genomic_DNA"/>
</dbReference>
<dbReference type="Pfam" id="PF00589">
    <property type="entry name" value="Phage_integrase"/>
    <property type="match status" value="1"/>
</dbReference>
<dbReference type="AlphaFoldDB" id="A0A844D495"/>
<dbReference type="InterPro" id="IPR004107">
    <property type="entry name" value="Integrase_SAM-like_N"/>
</dbReference>
<dbReference type="Pfam" id="PF14659">
    <property type="entry name" value="Phage_int_SAM_3"/>
    <property type="match status" value="1"/>
</dbReference>
<organism evidence="9 10">
    <name type="scientific">Duganella aquatilis</name>
    <dbReference type="NCBI Taxonomy" id="2666082"/>
    <lineage>
        <taxon>Bacteria</taxon>
        <taxon>Pseudomonadati</taxon>
        <taxon>Pseudomonadota</taxon>
        <taxon>Betaproteobacteria</taxon>
        <taxon>Burkholderiales</taxon>
        <taxon>Oxalobacteraceae</taxon>
        <taxon>Telluria group</taxon>
        <taxon>Duganella</taxon>
    </lineage>
</organism>
<sequence>MQNGRWQAVDQPPGRTGMDRTMGTDKSTTRGVELRTGIKSESIRIKFMYKGMECRETLKLDHTKQNIRYAERLRGEILNAIELGKFDYAKYFPDSGQLTKLGLTTVTSASTVGELVREYLDQAKPVLAPSTHLRYTATYKTHISRFDNMLLTELTPPVLRAWIASINRKARTIRSILIPLRSALDYAVNDDLIEGNPLDRVKISRIIPKEAKRVEYVVDPFSTEEIKAILAACDGQERNVILFAFSTGMRPSEYLALRWGSVDWTNLTVLVERTSVLGITREETKTQSGRRSIDLRNGALQALRAQRNFTALEDNLVFQNPKFGAGWQDARELGRRWYTILKKAGVRRRVLYQTRHTFASTLLSSGLNALYVAKQMGHKDTVMVSKTYGKWIELENGALSDYFVRAIPGGNVAIKG</sequence>
<dbReference type="CDD" id="cd01189">
    <property type="entry name" value="INT_ICEBs1_C_like"/>
    <property type="match status" value="1"/>
</dbReference>
<evidence type="ECO:0000256" key="2">
    <source>
        <dbReference type="ARBA" id="ARBA00022908"/>
    </source>
</evidence>
<dbReference type="PROSITE" id="PS51900">
    <property type="entry name" value="CB"/>
    <property type="match status" value="1"/>
</dbReference>
<dbReference type="InterPro" id="IPR011010">
    <property type="entry name" value="DNA_brk_join_enz"/>
</dbReference>
<evidence type="ECO:0000259" key="7">
    <source>
        <dbReference type="PROSITE" id="PS51898"/>
    </source>
</evidence>
<proteinExistence type="inferred from homology"/>
<dbReference type="PANTHER" id="PTHR30349">
    <property type="entry name" value="PHAGE INTEGRASE-RELATED"/>
    <property type="match status" value="1"/>
</dbReference>
<evidence type="ECO:0000313" key="10">
    <source>
        <dbReference type="Proteomes" id="UP000439986"/>
    </source>
</evidence>
<dbReference type="InterPro" id="IPR002104">
    <property type="entry name" value="Integrase_catalytic"/>
</dbReference>
<dbReference type="Pfam" id="PF12167">
    <property type="entry name" value="Arm-DNA-bind_2"/>
    <property type="match status" value="1"/>
</dbReference>
<dbReference type="Proteomes" id="UP000439986">
    <property type="component" value="Unassembled WGS sequence"/>
</dbReference>
<dbReference type="InterPro" id="IPR050090">
    <property type="entry name" value="Tyrosine_recombinase_XerCD"/>
</dbReference>
<dbReference type="PANTHER" id="PTHR30349:SF64">
    <property type="entry name" value="PROPHAGE INTEGRASE INTD-RELATED"/>
    <property type="match status" value="1"/>
</dbReference>
<dbReference type="GO" id="GO:0006310">
    <property type="term" value="P:DNA recombination"/>
    <property type="evidence" value="ECO:0007669"/>
    <property type="project" value="UniProtKB-KW"/>
</dbReference>
<dbReference type="InterPro" id="IPR044068">
    <property type="entry name" value="CB"/>
</dbReference>
<keyword evidence="10" id="KW-1185">Reference proteome</keyword>
<dbReference type="Gene3D" id="1.10.150.130">
    <property type="match status" value="1"/>
</dbReference>